<dbReference type="InterPro" id="IPR029016">
    <property type="entry name" value="GAF-like_dom_sf"/>
</dbReference>
<dbReference type="SMART" id="SM00065">
    <property type="entry name" value="GAF"/>
    <property type="match status" value="1"/>
</dbReference>
<dbReference type="RefSeq" id="WP_024268623.1">
    <property type="nucleotide sequence ID" value="NC_023035.1"/>
</dbReference>
<proteinExistence type="predicted"/>
<dbReference type="GO" id="GO:0035556">
    <property type="term" value="P:intracellular signal transduction"/>
    <property type="evidence" value="ECO:0007669"/>
    <property type="project" value="InterPro"/>
</dbReference>
<dbReference type="GO" id="GO:0004016">
    <property type="term" value="F:adenylate cyclase activity"/>
    <property type="evidence" value="ECO:0007669"/>
    <property type="project" value="UniProtKB-EC"/>
</dbReference>
<evidence type="ECO:0000313" key="3">
    <source>
        <dbReference type="Proteomes" id="UP000018680"/>
    </source>
</evidence>
<evidence type="ECO:0000313" key="2">
    <source>
        <dbReference type="EMBL" id="AHC15719.1"/>
    </source>
</evidence>
<dbReference type="Pfam" id="PF00211">
    <property type="entry name" value="Guanylate_cyc"/>
    <property type="match status" value="1"/>
</dbReference>
<dbReference type="GO" id="GO:0006171">
    <property type="term" value="P:cAMP biosynthetic process"/>
    <property type="evidence" value="ECO:0007669"/>
    <property type="project" value="TreeGrafter"/>
</dbReference>
<dbReference type="Gene3D" id="3.30.450.40">
    <property type="match status" value="1"/>
</dbReference>
<dbReference type="PANTHER" id="PTHR43081:SF1">
    <property type="entry name" value="ADENYLATE CYCLASE, TERMINAL-DIFFERENTIATION SPECIFIC"/>
    <property type="match status" value="1"/>
</dbReference>
<dbReference type="STRING" id="1307761.L21SP2_2366"/>
<dbReference type="InterPro" id="IPR050697">
    <property type="entry name" value="Adenylyl/Guanylyl_Cyclase_3/4"/>
</dbReference>
<accession>V5WJI4</accession>
<reference evidence="2 3" key="1">
    <citation type="journal article" date="2015" name="Stand. Genomic Sci.">
        <title>Complete genome sequence and description of Salinispira pacifica gen. nov., sp. nov., a novel spirochaete isolated form a hypersaline microbial mat.</title>
        <authorList>
            <person name="Ben Hania W."/>
            <person name="Joseph M."/>
            <person name="Schumann P."/>
            <person name="Bunk B."/>
            <person name="Fiebig A."/>
            <person name="Sproer C."/>
            <person name="Klenk H.P."/>
            <person name="Fardeau M.L."/>
            <person name="Spring S."/>
        </authorList>
    </citation>
    <scope>NUCLEOTIDE SEQUENCE [LARGE SCALE GENOMIC DNA]</scope>
    <source>
        <strain evidence="2 3">L21-RPul-D2</strain>
    </source>
</reference>
<dbReference type="InterPro" id="IPR000014">
    <property type="entry name" value="PAS"/>
</dbReference>
<dbReference type="SMART" id="SM00044">
    <property type="entry name" value="CYCc"/>
    <property type="match status" value="1"/>
</dbReference>
<protein>
    <submittedName>
        <fullName evidence="2">Adenylate cyclase</fullName>
        <ecNumber evidence="2">4.6.1.1</ecNumber>
    </submittedName>
</protein>
<dbReference type="Pfam" id="PF13185">
    <property type="entry name" value="GAF_2"/>
    <property type="match status" value="1"/>
</dbReference>
<dbReference type="SUPFAM" id="SSF55785">
    <property type="entry name" value="PYP-like sensor domain (PAS domain)"/>
    <property type="match status" value="1"/>
</dbReference>
<dbReference type="Proteomes" id="UP000018680">
    <property type="component" value="Chromosome"/>
</dbReference>
<dbReference type="eggNOG" id="COG2203">
    <property type="taxonomic scope" value="Bacteria"/>
</dbReference>
<dbReference type="eggNOG" id="COG3829">
    <property type="taxonomic scope" value="Bacteria"/>
</dbReference>
<dbReference type="InterPro" id="IPR001054">
    <property type="entry name" value="A/G_cyclase"/>
</dbReference>
<dbReference type="OrthoDB" id="9806704at2"/>
<name>V5WJI4_9SPIO</name>
<feature type="domain" description="Guanylate cyclase" evidence="1">
    <location>
        <begin position="340"/>
        <end position="473"/>
    </location>
</feature>
<dbReference type="PATRIC" id="fig|1307761.3.peg.2358"/>
<dbReference type="PANTHER" id="PTHR43081">
    <property type="entry name" value="ADENYLATE CYCLASE, TERMINAL-DIFFERENTIATION SPECIFIC-RELATED"/>
    <property type="match status" value="1"/>
</dbReference>
<keyword evidence="3" id="KW-1185">Reference proteome</keyword>
<dbReference type="PROSITE" id="PS50125">
    <property type="entry name" value="GUANYLATE_CYCLASE_2"/>
    <property type="match status" value="1"/>
</dbReference>
<dbReference type="SUPFAM" id="SSF55073">
    <property type="entry name" value="Nucleotide cyclase"/>
    <property type="match status" value="1"/>
</dbReference>
<dbReference type="SUPFAM" id="SSF55781">
    <property type="entry name" value="GAF domain-like"/>
    <property type="match status" value="1"/>
</dbReference>
<gene>
    <name evidence="2" type="ORF">L21SP2_2366</name>
</gene>
<keyword evidence="2" id="KW-0456">Lyase</keyword>
<dbReference type="Gene3D" id="3.30.450.20">
    <property type="entry name" value="PAS domain"/>
    <property type="match status" value="1"/>
</dbReference>
<dbReference type="EC" id="4.6.1.1" evidence="2"/>
<dbReference type="CDD" id="cd07302">
    <property type="entry name" value="CHD"/>
    <property type="match status" value="1"/>
</dbReference>
<dbReference type="InterPro" id="IPR029787">
    <property type="entry name" value="Nucleotide_cyclase"/>
</dbReference>
<dbReference type="InterPro" id="IPR035965">
    <property type="entry name" value="PAS-like_dom_sf"/>
</dbReference>
<dbReference type="EMBL" id="CP006939">
    <property type="protein sequence ID" value="AHC15719.1"/>
    <property type="molecule type" value="Genomic_DNA"/>
</dbReference>
<dbReference type="HOGENOM" id="CLU_521651_0_0_12"/>
<dbReference type="CDD" id="cd00130">
    <property type="entry name" value="PAS"/>
    <property type="match status" value="1"/>
</dbReference>
<dbReference type="Pfam" id="PF13596">
    <property type="entry name" value="PAS_10"/>
    <property type="match status" value="1"/>
</dbReference>
<dbReference type="AlphaFoldDB" id="V5WJI4"/>
<dbReference type="Gene3D" id="3.30.70.1230">
    <property type="entry name" value="Nucleotide cyclase"/>
    <property type="match status" value="1"/>
</dbReference>
<dbReference type="eggNOG" id="COG2114">
    <property type="taxonomic scope" value="Bacteria"/>
</dbReference>
<dbReference type="InterPro" id="IPR003018">
    <property type="entry name" value="GAF"/>
</dbReference>
<sequence>MQQTSILYDLVRTTNVLSEDMSRKSVSRGLVEQALDVTRSDAAALYVLDPDKKKQEELPLLHRRGRYDLPKQLPLSGESVNFLLDSRETLVINNPGGPFFGDIFLHPEMKSAIASPLVSRDQVMGLLFLNSRQPDHYGAARLSFIDSFNKMASGMLQNIDLFQELKDRLKEIEGLHRYQTNVFTSMTNLLVTSDSQGKLKYFNPSAGKSFGIRDEDVGKPMEELFLKDLSRKVRNQVKKVSENGRPVLGLEGVYEADGREMDYSLNIAPLKTSRGSIEGLTYLFTDQTQEQELKSRMESAVEERRVVKDMFSRYLSTDIVHQLMEHPDNVRLGGEKKDATIFFADITGYTSFSEGKDPEYVVEVLNDFFSVSLEVVIKYGGYIDKLIGDCIMAAFGVPMGKGDHDAINAVSCAVEIQDLIQDKNRKFFTGEASHLRVSIGMNSGPVVVGNLGSSRRMDYSVISDTVNVAARLEGVATANDIIISSHTRDIVGDRFHLKELKPVSVKGKKEPIPIFNVLGIKR</sequence>
<evidence type="ECO:0000259" key="1">
    <source>
        <dbReference type="PROSITE" id="PS50125"/>
    </source>
</evidence>
<organism evidence="2 3">
    <name type="scientific">Salinispira pacifica</name>
    <dbReference type="NCBI Taxonomy" id="1307761"/>
    <lineage>
        <taxon>Bacteria</taxon>
        <taxon>Pseudomonadati</taxon>
        <taxon>Spirochaetota</taxon>
        <taxon>Spirochaetia</taxon>
        <taxon>Spirochaetales</taxon>
        <taxon>Spirochaetaceae</taxon>
        <taxon>Salinispira</taxon>
    </lineage>
</organism>
<dbReference type="NCBIfam" id="TIGR00229">
    <property type="entry name" value="sensory_box"/>
    <property type="match status" value="1"/>
</dbReference>
<dbReference type="KEGG" id="slr:L21SP2_2366"/>